<protein>
    <submittedName>
        <fullName evidence="7">GH43 family beta-xylosidase</fullName>
    </submittedName>
</protein>
<proteinExistence type="inferred from homology"/>
<sequence length="465" mass="52524">MSYRNPVIAIQGLDHGDPAVCKYNGKYYLYHTGPREIRVYESKNLVDWEQQGIALHASDDPDHWAQIGLWAPEIIHENGTFYMYVTAALMNEDGSENDAVRRIGVATSDNPLGPFKLAAEPLTDEWSIDAHPFKDEDGTYYLFYNVRNEYTRGPNGVIGTGNVVDRMVDLTTLSGNPTMVVKPEHLWEGNKEHSFFWNEGPFVLKRNGKYFQMYSAGFFGDDTYGVYYATSDTPMGTEGMNDTSWKKWRGGEAILKTNEACLGPGHHVVVKGPNGIDDYIVYHGYEPGEDVPERRVRVGRFQWDGDHIWLEPPSLEEIPVPLKPEFDGRFLPLLEQVNEGLSKCHLSDYHFETNLRPGKNSVSGFAFFVDENNYVKWEMDPSAKTLKVSVHEKAQQVSSFSAELSTDFNPEAYHLFQVVKEGASLKIYVDRVQQLDLTTNFGNQPGMVQIHNGKVAGTIVTKINS</sequence>
<evidence type="ECO:0000256" key="1">
    <source>
        <dbReference type="ARBA" id="ARBA00009865"/>
    </source>
</evidence>
<reference evidence="7 8" key="1">
    <citation type="submission" date="2023-07" db="EMBL/GenBank/DDBJ databases">
        <title>Genomic Encyclopedia of Type Strains, Phase IV (KMG-IV): sequencing the most valuable type-strain genomes for metagenomic binning, comparative biology and taxonomic classification.</title>
        <authorList>
            <person name="Goeker M."/>
        </authorList>
    </citation>
    <scope>NUCLEOTIDE SEQUENCE [LARGE SCALE GENOMIC DNA]</scope>
    <source>
        <strain evidence="7 8">DSM 9768</strain>
    </source>
</reference>
<keyword evidence="2" id="KW-0858">Xylan degradation</keyword>
<evidence type="ECO:0000256" key="5">
    <source>
        <dbReference type="ARBA" id="ARBA00023295"/>
    </source>
</evidence>
<evidence type="ECO:0000256" key="4">
    <source>
        <dbReference type="ARBA" id="ARBA00023277"/>
    </source>
</evidence>
<dbReference type="Gene3D" id="2.60.120.560">
    <property type="entry name" value="Exo-inulinase, domain 1"/>
    <property type="match status" value="1"/>
</dbReference>
<comment type="caution">
    <text evidence="7">The sequence shown here is derived from an EMBL/GenBank/DDBJ whole genome shotgun (WGS) entry which is preliminary data.</text>
</comment>
<keyword evidence="4" id="KW-0119">Carbohydrate metabolism</keyword>
<organism evidence="7 8">
    <name type="scientific">Evansella vedderi</name>
    <dbReference type="NCBI Taxonomy" id="38282"/>
    <lineage>
        <taxon>Bacteria</taxon>
        <taxon>Bacillati</taxon>
        <taxon>Bacillota</taxon>
        <taxon>Bacilli</taxon>
        <taxon>Bacillales</taxon>
        <taxon>Bacillaceae</taxon>
        <taxon>Evansella</taxon>
    </lineage>
</organism>
<comment type="similarity">
    <text evidence="1 6">Belongs to the glycosyl hydrolase 43 family.</text>
</comment>
<evidence type="ECO:0000256" key="3">
    <source>
        <dbReference type="ARBA" id="ARBA00022801"/>
    </source>
</evidence>
<evidence type="ECO:0000256" key="6">
    <source>
        <dbReference type="RuleBase" id="RU361187"/>
    </source>
</evidence>
<dbReference type="RefSeq" id="WP_307330660.1">
    <property type="nucleotide sequence ID" value="NZ_JAUSUG010000024.1"/>
</dbReference>
<evidence type="ECO:0000256" key="2">
    <source>
        <dbReference type="ARBA" id="ARBA00022651"/>
    </source>
</evidence>
<dbReference type="CDD" id="cd08991">
    <property type="entry name" value="GH43_HoAraf43-like"/>
    <property type="match status" value="1"/>
</dbReference>
<dbReference type="InterPro" id="IPR023296">
    <property type="entry name" value="Glyco_hydro_beta-prop_sf"/>
</dbReference>
<keyword evidence="5 6" id="KW-0326">Glycosidase</keyword>
<gene>
    <name evidence="7" type="ORF">J2S74_004703</name>
</gene>
<keyword evidence="8" id="KW-1185">Reference proteome</keyword>
<dbReference type="PANTHER" id="PTHR43772">
    <property type="entry name" value="ENDO-1,4-BETA-XYLANASE"/>
    <property type="match status" value="1"/>
</dbReference>
<dbReference type="Pfam" id="PF04616">
    <property type="entry name" value="Glyco_hydro_43"/>
    <property type="match status" value="1"/>
</dbReference>
<evidence type="ECO:0000313" key="8">
    <source>
        <dbReference type="Proteomes" id="UP001230005"/>
    </source>
</evidence>
<dbReference type="InterPro" id="IPR006710">
    <property type="entry name" value="Glyco_hydro_43"/>
</dbReference>
<dbReference type="InterPro" id="IPR052176">
    <property type="entry name" value="Glycosyl_Hydrlase_43_Enz"/>
</dbReference>
<dbReference type="EMBL" id="JAUSUG010000024">
    <property type="protein sequence ID" value="MDQ0257245.1"/>
    <property type="molecule type" value="Genomic_DNA"/>
</dbReference>
<dbReference type="Proteomes" id="UP001230005">
    <property type="component" value="Unassembled WGS sequence"/>
</dbReference>
<accession>A0ABU0A4I0</accession>
<evidence type="ECO:0000313" key="7">
    <source>
        <dbReference type="EMBL" id="MDQ0257245.1"/>
    </source>
</evidence>
<name>A0ABU0A4I0_9BACI</name>
<keyword evidence="3 6" id="KW-0378">Hydrolase</keyword>
<keyword evidence="2" id="KW-0624">Polysaccharide degradation</keyword>
<dbReference type="PANTHER" id="PTHR43772:SF2">
    <property type="entry name" value="PUTATIVE (AFU_ORTHOLOGUE AFUA_2G04480)-RELATED"/>
    <property type="match status" value="1"/>
</dbReference>
<dbReference type="SUPFAM" id="SSF75005">
    <property type="entry name" value="Arabinanase/levansucrase/invertase"/>
    <property type="match status" value="1"/>
</dbReference>
<dbReference type="Gene3D" id="2.115.10.20">
    <property type="entry name" value="Glycosyl hydrolase domain, family 43"/>
    <property type="match status" value="1"/>
</dbReference>